<dbReference type="AlphaFoldDB" id="A0A0W0WHL9"/>
<keyword evidence="13" id="KW-1208">Phospholipid metabolism</keyword>
<organism evidence="17 18">
    <name type="scientific">Legionella maceachernii</name>
    <dbReference type="NCBI Taxonomy" id="466"/>
    <lineage>
        <taxon>Bacteria</taxon>
        <taxon>Pseudomonadati</taxon>
        <taxon>Pseudomonadota</taxon>
        <taxon>Gammaproteobacteria</taxon>
        <taxon>Legionellales</taxon>
        <taxon>Legionellaceae</taxon>
        <taxon>Legionella</taxon>
    </lineage>
</organism>
<accession>A0A0W0WHL9</accession>
<dbReference type="PIRSF" id="PIRSF000847">
    <property type="entry name" value="Phos_ph_gly_syn"/>
    <property type="match status" value="1"/>
</dbReference>
<dbReference type="Proteomes" id="UP000054908">
    <property type="component" value="Unassembled WGS sequence"/>
</dbReference>
<evidence type="ECO:0000256" key="7">
    <source>
        <dbReference type="ARBA" id="ARBA00022679"/>
    </source>
</evidence>
<dbReference type="InterPro" id="IPR050324">
    <property type="entry name" value="CDP-alcohol_PTase-I"/>
</dbReference>
<comment type="caution">
    <text evidence="17">The sequence shown here is derived from an EMBL/GenBank/DDBJ whole genome shotgun (WGS) entry which is preliminary data.</text>
</comment>
<protein>
    <recommendedName>
        <fullName evidence="5">CDP-diacylglycerol--glycerol-3-phosphate 3-phosphatidyltransferase</fullName>
        <ecNumber evidence="4">2.7.8.5</ecNumber>
    </recommendedName>
</protein>
<evidence type="ECO:0000313" key="18">
    <source>
        <dbReference type="Proteomes" id="UP000054908"/>
    </source>
</evidence>
<keyword evidence="9 16" id="KW-1133">Transmembrane helix</keyword>
<keyword evidence="7 15" id="KW-0808">Transferase</keyword>
<dbReference type="InterPro" id="IPR048254">
    <property type="entry name" value="CDP_ALCOHOL_P_TRANSF_CS"/>
</dbReference>
<evidence type="ECO:0000256" key="10">
    <source>
        <dbReference type="ARBA" id="ARBA00023098"/>
    </source>
</evidence>
<dbReference type="Gene3D" id="1.20.120.1760">
    <property type="match status" value="1"/>
</dbReference>
<evidence type="ECO:0000256" key="4">
    <source>
        <dbReference type="ARBA" id="ARBA00013170"/>
    </source>
</evidence>
<keyword evidence="12" id="KW-0594">Phospholipid biosynthesis</keyword>
<evidence type="ECO:0000256" key="5">
    <source>
        <dbReference type="ARBA" id="ARBA00014944"/>
    </source>
</evidence>
<evidence type="ECO:0000256" key="12">
    <source>
        <dbReference type="ARBA" id="ARBA00023209"/>
    </source>
</evidence>
<dbReference type="Pfam" id="PF01066">
    <property type="entry name" value="CDP-OH_P_transf"/>
    <property type="match status" value="1"/>
</dbReference>
<dbReference type="InterPro" id="IPR000462">
    <property type="entry name" value="CDP-OH_P_trans"/>
</dbReference>
<feature type="transmembrane region" description="Helical" evidence="16">
    <location>
        <begin position="97"/>
        <end position="120"/>
    </location>
</feature>
<evidence type="ECO:0000256" key="13">
    <source>
        <dbReference type="ARBA" id="ARBA00023264"/>
    </source>
</evidence>
<comment type="catalytic activity">
    <reaction evidence="14">
        <text>a CDP-1,2-diacyl-sn-glycerol + sn-glycerol 3-phosphate = a 1,2-diacyl-sn-glycero-3-phospho-(1'-sn-glycero-3'-phosphate) + CMP + H(+)</text>
        <dbReference type="Rhea" id="RHEA:12593"/>
        <dbReference type="ChEBI" id="CHEBI:15378"/>
        <dbReference type="ChEBI" id="CHEBI:57597"/>
        <dbReference type="ChEBI" id="CHEBI:58332"/>
        <dbReference type="ChEBI" id="CHEBI:60110"/>
        <dbReference type="ChEBI" id="CHEBI:60377"/>
        <dbReference type="EC" id="2.7.8.5"/>
    </reaction>
</comment>
<evidence type="ECO:0000256" key="15">
    <source>
        <dbReference type="RuleBase" id="RU003750"/>
    </source>
</evidence>
<evidence type="ECO:0000256" key="3">
    <source>
        <dbReference type="ARBA" id="ARBA00010441"/>
    </source>
</evidence>
<dbReference type="EC" id="2.7.8.5" evidence="4"/>
<evidence type="ECO:0000256" key="14">
    <source>
        <dbReference type="ARBA" id="ARBA00048586"/>
    </source>
</evidence>
<dbReference type="PROSITE" id="PS00379">
    <property type="entry name" value="CDP_ALCOHOL_P_TRANSF"/>
    <property type="match status" value="1"/>
</dbReference>
<dbReference type="InterPro" id="IPR043130">
    <property type="entry name" value="CDP-OH_PTrfase_TM_dom"/>
</dbReference>
<evidence type="ECO:0000313" key="17">
    <source>
        <dbReference type="EMBL" id="KTD31542.1"/>
    </source>
</evidence>
<feature type="transmembrane region" description="Helical" evidence="16">
    <location>
        <begin position="141"/>
        <end position="170"/>
    </location>
</feature>
<evidence type="ECO:0000256" key="1">
    <source>
        <dbReference type="ARBA" id="ARBA00004141"/>
    </source>
</evidence>
<evidence type="ECO:0000256" key="16">
    <source>
        <dbReference type="SAM" id="Phobius"/>
    </source>
</evidence>
<keyword evidence="10" id="KW-0443">Lipid metabolism</keyword>
<dbReference type="EMBL" id="LNYL01000004">
    <property type="protein sequence ID" value="KTD31542.1"/>
    <property type="molecule type" value="Genomic_DNA"/>
</dbReference>
<keyword evidence="8 16" id="KW-0812">Transmembrane</keyword>
<dbReference type="PATRIC" id="fig|466.6.peg.134"/>
<evidence type="ECO:0000256" key="9">
    <source>
        <dbReference type="ARBA" id="ARBA00022989"/>
    </source>
</evidence>
<name>A0A0W0WHL9_9GAMM</name>
<comment type="pathway">
    <text evidence="2">Phospholipid metabolism; phosphatidylglycerol biosynthesis; phosphatidylglycerol from CDP-diacylglycerol: step 1/2.</text>
</comment>
<dbReference type="GO" id="GO:0008444">
    <property type="term" value="F:CDP-diacylglycerol-glycerol-3-phosphate 3-phosphatidyltransferase activity"/>
    <property type="evidence" value="ECO:0007669"/>
    <property type="project" value="UniProtKB-EC"/>
</dbReference>
<dbReference type="InterPro" id="IPR004570">
    <property type="entry name" value="Phosphatidylglycerol_P_synth"/>
</dbReference>
<evidence type="ECO:0000256" key="6">
    <source>
        <dbReference type="ARBA" id="ARBA00022516"/>
    </source>
</evidence>
<comment type="similarity">
    <text evidence="3 15">Belongs to the CDP-alcohol phosphatidyltransferase class-I family.</text>
</comment>
<dbReference type="PANTHER" id="PTHR14269:SF11">
    <property type="entry name" value="CDP-DIACYLGLYCEROL--GLYCEROL-3-PHOSPHATE 3-PHOSPHATIDYLTRANSFERASE"/>
    <property type="match status" value="1"/>
</dbReference>
<keyword evidence="18" id="KW-1185">Reference proteome</keyword>
<dbReference type="PANTHER" id="PTHR14269">
    <property type="entry name" value="CDP-DIACYLGLYCEROL--GLYCEROL-3-PHOSPHATE 3-PHOSPHATIDYLTRANSFERASE-RELATED"/>
    <property type="match status" value="1"/>
</dbReference>
<feature type="transmembrane region" description="Helical" evidence="16">
    <location>
        <begin position="12"/>
        <end position="35"/>
    </location>
</feature>
<comment type="subcellular location">
    <subcellularLocation>
        <location evidence="1">Membrane</location>
        <topology evidence="1">Multi-pass membrane protein</topology>
    </subcellularLocation>
</comment>
<sequence length="195" mass="22493">MTRINSRLHMILRHIPNALTLFRLVLIAPFLVFLYKHDYVNAFYMFMLAGFTDGLDGWLARYFHWQSPLGSFIDPLADKLLVASSFISLALLGELPWWLVILVFMRDLTISMGVVAWFWFVQRKLDFEPTLLSKVNTTFQLALVTLCLFELAFFAFPSFIINTLMVITAITTSATYLDYVCTWSKKACSIDHLAK</sequence>
<gene>
    <name evidence="17" type="ORF">Lmac_0126</name>
</gene>
<evidence type="ECO:0000256" key="2">
    <source>
        <dbReference type="ARBA" id="ARBA00005042"/>
    </source>
</evidence>
<keyword evidence="11 16" id="KW-0472">Membrane</keyword>
<evidence type="ECO:0000256" key="11">
    <source>
        <dbReference type="ARBA" id="ARBA00023136"/>
    </source>
</evidence>
<dbReference type="GO" id="GO:0046474">
    <property type="term" value="P:glycerophospholipid biosynthetic process"/>
    <property type="evidence" value="ECO:0007669"/>
    <property type="project" value="TreeGrafter"/>
</dbReference>
<dbReference type="GO" id="GO:0016020">
    <property type="term" value="C:membrane"/>
    <property type="evidence" value="ECO:0007669"/>
    <property type="project" value="UniProtKB-SubCell"/>
</dbReference>
<reference evidence="17 18" key="1">
    <citation type="submission" date="2015-11" db="EMBL/GenBank/DDBJ databases">
        <title>Genomic analysis of 38 Legionella species identifies large and diverse effector repertoires.</title>
        <authorList>
            <person name="Burstein D."/>
            <person name="Amaro F."/>
            <person name="Zusman T."/>
            <person name="Lifshitz Z."/>
            <person name="Cohen O."/>
            <person name="Gilbert J.A."/>
            <person name="Pupko T."/>
            <person name="Shuman H.A."/>
            <person name="Segal G."/>
        </authorList>
    </citation>
    <scope>NUCLEOTIDE SEQUENCE [LARGE SCALE GENOMIC DNA]</scope>
    <source>
        <strain evidence="17 18">PX-1-G2-E2</strain>
    </source>
</reference>
<dbReference type="STRING" id="466.Lmac_0126"/>
<evidence type="ECO:0000256" key="8">
    <source>
        <dbReference type="ARBA" id="ARBA00022692"/>
    </source>
</evidence>
<proteinExistence type="inferred from homology"/>
<keyword evidence="6" id="KW-0444">Lipid biosynthesis</keyword>